<feature type="domain" description="Putative auto-transporter adhesin head GIN" evidence="1">
    <location>
        <begin position="167"/>
        <end position="279"/>
    </location>
</feature>
<protein>
    <submittedName>
        <fullName evidence="2">DUF2807 domain-containing protein</fullName>
    </submittedName>
</protein>
<dbReference type="AlphaFoldDB" id="A0A2N5XYW4"/>
<sequence length="295" mass="31084">MAMFRLLRNRRRFAGTPGILPVSVVFFCSALLISIPSLAARDSDSIVRRVDGFEANRVLVYGAAEVQISQGDTVELLLQGRETELEAEPFVIEDGTVMLGRTADGSDSRQISSVRYRLTLPDLAYLHLQGSGDVYVRPFKVDDIDVVIDGSGDVRLFDVEAGQVLFKVRGSGDIRAAKVRAESLELRLAGSGDIQLGTVNANSLVAAISGSGDIGSGESGFGKSLAINIVGSADVNLTGVDSSAASINIVGSGTARIGVSESLSVNIIGAGNIHYRGEPERNSLILGAGKAYQQK</sequence>
<comment type="caution">
    <text evidence="2">The sequence shown here is derived from an EMBL/GenBank/DDBJ whole genome shotgun (WGS) entry which is preliminary data.</text>
</comment>
<keyword evidence="3" id="KW-1185">Reference proteome</keyword>
<evidence type="ECO:0000313" key="3">
    <source>
        <dbReference type="Proteomes" id="UP000234845"/>
    </source>
</evidence>
<dbReference type="Pfam" id="PF10988">
    <property type="entry name" value="DUF2807"/>
    <property type="match status" value="1"/>
</dbReference>
<organism evidence="2 3">
    <name type="scientific">Kineobactrum sediminis</name>
    <dbReference type="NCBI Taxonomy" id="1905677"/>
    <lineage>
        <taxon>Bacteria</taxon>
        <taxon>Pseudomonadati</taxon>
        <taxon>Pseudomonadota</taxon>
        <taxon>Gammaproteobacteria</taxon>
        <taxon>Cellvibrionales</taxon>
        <taxon>Halieaceae</taxon>
        <taxon>Kineobactrum</taxon>
    </lineage>
</organism>
<dbReference type="Gene3D" id="2.160.20.120">
    <property type="match status" value="1"/>
</dbReference>
<accession>A0A2N5XYW4</accession>
<dbReference type="EMBL" id="PKLZ01000014">
    <property type="protein sequence ID" value="PLW81331.1"/>
    <property type="molecule type" value="Genomic_DNA"/>
</dbReference>
<evidence type="ECO:0000313" key="2">
    <source>
        <dbReference type="EMBL" id="PLW81331.1"/>
    </source>
</evidence>
<name>A0A2N5XYW4_9GAMM</name>
<dbReference type="PANTHER" id="PTHR39200">
    <property type="entry name" value="HYPOTHETICAL EXPORTED PROTEIN"/>
    <property type="match status" value="1"/>
</dbReference>
<dbReference type="InterPro" id="IPR021255">
    <property type="entry name" value="DUF2807"/>
</dbReference>
<reference evidence="3" key="1">
    <citation type="submission" date="2017-11" db="EMBL/GenBank/DDBJ databases">
        <title>The draft genome sequence of Chromatocurvus sp. F02.</title>
        <authorList>
            <person name="Du Z.-J."/>
            <person name="Chang Y.-Q."/>
        </authorList>
    </citation>
    <scope>NUCLEOTIDE SEQUENCE [LARGE SCALE GENOMIC DNA]</scope>
    <source>
        <strain evidence="3">F02</strain>
    </source>
</reference>
<gene>
    <name evidence="2" type="ORF">CWI75_15980</name>
</gene>
<evidence type="ECO:0000259" key="1">
    <source>
        <dbReference type="Pfam" id="PF10988"/>
    </source>
</evidence>
<proteinExistence type="predicted"/>
<dbReference type="PANTHER" id="PTHR39200:SF1">
    <property type="entry name" value="AUTO-TRANSPORTER ADHESIN HEAD GIN DOMAIN-CONTAINING PROTEIN-RELATED"/>
    <property type="match status" value="1"/>
</dbReference>
<dbReference type="Proteomes" id="UP000234845">
    <property type="component" value="Unassembled WGS sequence"/>
</dbReference>